<dbReference type="AlphaFoldDB" id="A0A809RMA1"/>
<dbReference type="GO" id="GO:0016491">
    <property type="term" value="F:oxidoreductase activity"/>
    <property type="evidence" value="ECO:0007669"/>
    <property type="project" value="InterPro"/>
</dbReference>
<sequence>MSELVIDVVSDVVCPWCFIGKRRLEAALRELKQERPDVVPRIRWLPFFLNPDTPEAGEPYRPFLEKKFGGPEKLAQIWAQIAEAGRSAGIEFAFERIERRANTLKAHRLIHRAQTQGSADALVERLFSAQFVEGQDVGDAAVLARLAAACGEEEGQTLAFLRGEEGAAAVRAGFEDAQRMGITGVPFFILAGRFGVGGAQPPEPMLAALRRCLVPT</sequence>
<dbReference type="EMBL" id="AP021857">
    <property type="protein sequence ID" value="BBO20642.1"/>
    <property type="molecule type" value="Genomic_DNA"/>
</dbReference>
<dbReference type="Pfam" id="PF01323">
    <property type="entry name" value="DSBA"/>
    <property type="match status" value="1"/>
</dbReference>
<dbReference type="InterPro" id="IPR001853">
    <property type="entry name" value="DSBA-like_thioredoxin_dom"/>
</dbReference>
<reference evidence="2" key="1">
    <citation type="journal article" name="DNA Res.">
        <title>The physiological potential of anammox bacteria as revealed by their core genome structure.</title>
        <authorList>
            <person name="Okubo T."/>
            <person name="Toyoda A."/>
            <person name="Fukuhara K."/>
            <person name="Uchiyama I."/>
            <person name="Harigaya Y."/>
            <person name="Kuroiwa M."/>
            <person name="Suzuki T."/>
            <person name="Murakami Y."/>
            <person name="Suwa Y."/>
            <person name="Takami H."/>
        </authorList>
    </citation>
    <scope>NUCLEOTIDE SEQUENCE</scope>
    <source>
        <strain evidence="2">317325-3</strain>
    </source>
</reference>
<dbReference type="InterPro" id="IPR036249">
    <property type="entry name" value="Thioredoxin-like_sf"/>
</dbReference>
<dbReference type="PANTHER" id="PTHR13887:SF41">
    <property type="entry name" value="THIOREDOXIN SUPERFAMILY PROTEIN"/>
    <property type="match status" value="1"/>
</dbReference>
<evidence type="ECO:0000313" key="2">
    <source>
        <dbReference type="EMBL" id="BBO20642.1"/>
    </source>
</evidence>
<evidence type="ECO:0000313" key="3">
    <source>
        <dbReference type="Proteomes" id="UP000662914"/>
    </source>
</evidence>
<accession>A0A809RMA1</accession>
<proteinExistence type="predicted"/>
<dbReference type="Gene3D" id="3.40.30.10">
    <property type="entry name" value="Glutaredoxin"/>
    <property type="match status" value="1"/>
</dbReference>
<feature type="domain" description="DSBA-like thioredoxin" evidence="1">
    <location>
        <begin position="5"/>
        <end position="208"/>
    </location>
</feature>
<dbReference type="KEGG" id="ddz:DSYM_13410"/>
<evidence type="ECO:0000259" key="1">
    <source>
        <dbReference type="Pfam" id="PF01323"/>
    </source>
</evidence>
<dbReference type="SUPFAM" id="SSF52833">
    <property type="entry name" value="Thioredoxin-like"/>
    <property type="match status" value="1"/>
</dbReference>
<dbReference type="CDD" id="cd03024">
    <property type="entry name" value="DsbA_FrnE"/>
    <property type="match status" value="1"/>
</dbReference>
<organism evidence="2 3">
    <name type="scientific">Candidatus Desulfobacillus denitrificans</name>
    <dbReference type="NCBI Taxonomy" id="2608985"/>
    <lineage>
        <taxon>Bacteria</taxon>
        <taxon>Pseudomonadati</taxon>
        <taxon>Pseudomonadota</taxon>
        <taxon>Betaproteobacteria</taxon>
        <taxon>Candidatus Desulfobacillus</taxon>
    </lineage>
</organism>
<gene>
    <name evidence="2" type="ORF">DSYM_13410</name>
</gene>
<dbReference type="Proteomes" id="UP000662914">
    <property type="component" value="Chromosome"/>
</dbReference>
<name>A0A809RMA1_9PROT</name>
<dbReference type="PANTHER" id="PTHR13887">
    <property type="entry name" value="GLUTATHIONE S-TRANSFERASE KAPPA"/>
    <property type="match status" value="1"/>
</dbReference>
<protein>
    <submittedName>
        <fullName evidence="2">Thiol oxidoreductase</fullName>
    </submittedName>
</protein>